<dbReference type="CDD" id="cd12117">
    <property type="entry name" value="A_NRPS_Srf_like"/>
    <property type="match status" value="1"/>
</dbReference>
<dbReference type="Proteomes" id="UP001580407">
    <property type="component" value="Unassembled WGS sequence"/>
</dbReference>
<dbReference type="InterPro" id="IPR000873">
    <property type="entry name" value="AMP-dep_synth/lig_dom"/>
</dbReference>
<protein>
    <submittedName>
        <fullName evidence="5">Amino acid adenylation domain-containing protein</fullName>
    </submittedName>
</protein>
<dbReference type="InterPro" id="IPR010071">
    <property type="entry name" value="AA_adenyl_dom"/>
</dbReference>
<keyword evidence="3" id="KW-0045">Antibiotic biosynthesis</keyword>
<dbReference type="Pfam" id="PF03621">
    <property type="entry name" value="MbtH"/>
    <property type="match status" value="1"/>
</dbReference>
<dbReference type="Gene3D" id="1.10.1200.10">
    <property type="entry name" value="ACP-like"/>
    <property type="match status" value="1"/>
</dbReference>
<dbReference type="InterPro" id="IPR036736">
    <property type="entry name" value="ACP-like_sf"/>
</dbReference>
<keyword evidence="6" id="KW-1185">Reference proteome</keyword>
<accession>A0ABV5B2Q4</accession>
<dbReference type="Gene3D" id="3.90.820.10">
    <property type="entry name" value="Structural Genomics, Unknown Function 30-nov-00 1gh9 Mol_id"/>
    <property type="match status" value="1"/>
</dbReference>
<dbReference type="PROSITE" id="PS00455">
    <property type="entry name" value="AMP_BINDING"/>
    <property type="match status" value="1"/>
</dbReference>
<comment type="similarity">
    <text evidence="1">Belongs to the ATP-dependent AMP-binding enzyme family.</text>
</comment>
<dbReference type="RefSeq" id="WP_375523799.1">
    <property type="nucleotide sequence ID" value="NZ_JBHILM010000003.1"/>
</dbReference>
<proteinExistence type="inferred from homology"/>
<dbReference type="PROSITE" id="PS50075">
    <property type="entry name" value="CARRIER"/>
    <property type="match status" value="1"/>
</dbReference>
<comment type="caution">
    <text evidence="5">The sequence shown here is derived from an EMBL/GenBank/DDBJ whole genome shotgun (WGS) entry which is preliminary data.</text>
</comment>
<evidence type="ECO:0000256" key="3">
    <source>
        <dbReference type="ARBA" id="ARBA00023194"/>
    </source>
</evidence>
<dbReference type="PANTHER" id="PTHR45527:SF1">
    <property type="entry name" value="FATTY ACID SYNTHASE"/>
    <property type="match status" value="1"/>
</dbReference>
<dbReference type="Gene3D" id="3.40.50.980">
    <property type="match status" value="2"/>
</dbReference>
<evidence type="ECO:0000313" key="6">
    <source>
        <dbReference type="Proteomes" id="UP001580407"/>
    </source>
</evidence>
<name>A0ABV5B2Q4_9BACL</name>
<dbReference type="SUPFAM" id="SSF56801">
    <property type="entry name" value="Acetyl-CoA synthetase-like"/>
    <property type="match status" value="1"/>
</dbReference>
<evidence type="ECO:0000313" key="5">
    <source>
        <dbReference type="EMBL" id="MFB5679965.1"/>
    </source>
</evidence>
<dbReference type="SMART" id="SM00923">
    <property type="entry name" value="MbtH"/>
    <property type="match status" value="1"/>
</dbReference>
<dbReference type="EMBL" id="JBHILM010000003">
    <property type="protein sequence ID" value="MFB5679965.1"/>
    <property type="molecule type" value="Genomic_DNA"/>
</dbReference>
<dbReference type="InterPro" id="IPR009081">
    <property type="entry name" value="PP-bd_ACP"/>
</dbReference>
<dbReference type="SUPFAM" id="SSF160582">
    <property type="entry name" value="MbtH-like"/>
    <property type="match status" value="1"/>
</dbReference>
<dbReference type="InterPro" id="IPR005153">
    <property type="entry name" value="MbtH-like_dom"/>
</dbReference>
<dbReference type="Gene3D" id="3.30.300.30">
    <property type="match status" value="1"/>
</dbReference>
<evidence type="ECO:0000259" key="4">
    <source>
        <dbReference type="PROSITE" id="PS50075"/>
    </source>
</evidence>
<keyword evidence="2" id="KW-0677">Repeat</keyword>
<dbReference type="InterPro" id="IPR020845">
    <property type="entry name" value="AMP-binding_CS"/>
</dbReference>
<dbReference type="Gene3D" id="2.30.38.10">
    <property type="entry name" value="Luciferase, Domain 3"/>
    <property type="match status" value="1"/>
</dbReference>
<dbReference type="NCBIfam" id="TIGR01733">
    <property type="entry name" value="AA-adenyl-dom"/>
    <property type="match status" value="1"/>
</dbReference>
<feature type="domain" description="Carrier" evidence="4">
    <location>
        <begin position="609"/>
        <end position="684"/>
    </location>
</feature>
<dbReference type="InterPro" id="IPR025110">
    <property type="entry name" value="AMP-bd_C"/>
</dbReference>
<dbReference type="InterPro" id="IPR045851">
    <property type="entry name" value="AMP-bd_C_sf"/>
</dbReference>
<evidence type="ECO:0000256" key="1">
    <source>
        <dbReference type="ARBA" id="ARBA00006432"/>
    </source>
</evidence>
<sequence length="689" mass="76061">MSVQLLYKTLINNEGQYSIWPAEEKNAYGWKDAGFEGTLEECLKEIGSVWQDMRPLSLRQQKPANENETLNVGKISTGSEHLEEESSWNGSVKPLAPPSCIHQLFESHVRTAPDSYALTYNGRHMTYRQVDEEAEALANRLAQFQIGPDSVVMVFAERSFELVISLLAILKAGGCYLSLETTIPQARLDFIIGDADPGLIITQHKFKEHFTNQAVPILLLDDKEVFISQAPQRNKVAVNPEHLAYISYTSGSTGTPKGVCVPHRAVARLVNNPKDFSFSSEDVFLLISPVAFDASTFEIWAPLTNGGRLVIYDCGMIQPDLLADTIQTEGVTTLWLTAGLFQVMVNSYLEAFAGLKHVIAGGDVISTVHLELLLKAHPHLMFTNGYGPTENTTFSTCWTTNQMTSHSTVPIGSPINGTWVMICDSNLNPSSVGQEGELYVAGTGLARGYLNNPVETASRFIPNPWSKIPGARMLRTGDLARWLEDGSIEFIGRADRQVKIQGYRVEPDEIELAVIKHSDVQAAVVTTQEDGVGNKRLLAYVVLRDFVTNESEPLASLHAYLSRQLPPYMIPWAIMPIAEMPLTPNGKVDRNQLPAAVRSPRRLNTPYTAPRNSVESALARLWGETLAVEPVGIHDNFFSIGGDSLTLSELIVRMESMLDMAISARFLYLKPTIAELAVMIEDSKRAVKG</sequence>
<dbReference type="InterPro" id="IPR038020">
    <property type="entry name" value="MbtH-like_sf"/>
</dbReference>
<dbReference type="SUPFAM" id="SSF47336">
    <property type="entry name" value="ACP-like"/>
    <property type="match status" value="1"/>
</dbReference>
<dbReference type="Pfam" id="PF00550">
    <property type="entry name" value="PP-binding"/>
    <property type="match status" value="1"/>
</dbReference>
<reference evidence="5 6" key="1">
    <citation type="submission" date="2024-09" db="EMBL/GenBank/DDBJ databases">
        <authorList>
            <person name="Ruan L."/>
        </authorList>
    </citation>
    <scope>NUCLEOTIDE SEQUENCE [LARGE SCALE GENOMIC DNA]</scope>
    <source>
        <strain evidence="5 6">D33</strain>
    </source>
</reference>
<gene>
    <name evidence="5" type="ORF">ACE3NQ_03400</name>
</gene>
<dbReference type="Pfam" id="PF00501">
    <property type="entry name" value="AMP-binding"/>
    <property type="match status" value="1"/>
</dbReference>
<dbReference type="PANTHER" id="PTHR45527">
    <property type="entry name" value="NONRIBOSOMAL PEPTIDE SYNTHETASE"/>
    <property type="match status" value="1"/>
</dbReference>
<organism evidence="5 6">
    <name type="scientific">Paenibacillus terreus</name>
    <dbReference type="NCBI Taxonomy" id="1387834"/>
    <lineage>
        <taxon>Bacteria</taxon>
        <taxon>Bacillati</taxon>
        <taxon>Bacillota</taxon>
        <taxon>Bacilli</taxon>
        <taxon>Bacillales</taxon>
        <taxon>Paenibacillaceae</taxon>
        <taxon>Paenibacillus</taxon>
    </lineage>
</organism>
<evidence type="ECO:0000256" key="2">
    <source>
        <dbReference type="ARBA" id="ARBA00022737"/>
    </source>
</evidence>
<dbReference type="Pfam" id="PF13193">
    <property type="entry name" value="AMP-binding_C"/>
    <property type="match status" value="1"/>
</dbReference>